<keyword evidence="3" id="KW-0732">Signal</keyword>
<feature type="domain" description="Glycine zipper 2TM" evidence="4">
    <location>
        <begin position="74"/>
        <end position="115"/>
    </location>
</feature>
<evidence type="ECO:0000256" key="2">
    <source>
        <dbReference type="ARBA" id="ARBA00023136"/>
    </source>
</evidence>
<dbReference type="InterPro" id="IPR051407">
    <property type="entry name" value="Bact_OM_lipoprot/Surf_antigen"/>
</dbReference>
<dbReference type="RefSeq" id="WP_015819282.1">
    <property type="nucleotide sequence ID" value="NC_012997.1"/>
</dbReference>
<proteinExistence type="predicted"/>
<keyword evidence="2" id="KW-0472">Membrane</keyword>
<keyword evidence="6" id="KW-1185">Reference proteome</keyword>
<dbReference type="eggNOG" id="COG3134">
    <property type="taxonomic scope" value="Bacteria"/>
</dbReference>
<evidence type="ECO:0000256" key="3">
    <source>
        <dbReference type="SAM" id="SignalP"/>
    </source>
</evidence>
<organism evidence="5 6">
    <name type="scientific">Teredinibacter turnerae (strain ATCC 39867 / T7901)</name>
    <dbReference type="NCBI Taxonomy" id="377629"/>
    <lineage>
        <taxon>Bacteria</taxon>
        <taxon>Pseudomonadati</taxon>
        <taxon>Pseudomonadota</taxon>
        <taxon>Gammaproteobacteria</taxon>
        <taxon>Cellvibrionales</taxon>
        <taxon>Cellvibrionaceae</taxon>
        <taxon>Teredinibacter</taxon>
    </lineage>
</organism>
<dbReference type="GO" id="GO:0019867">
    <property type="term" value="C:outer membrane"/>
    <property type="evidence" value="ECO:0007669"/>
    <property type="project" value="InterPro"/>
</dbReference>
<protein>
    <submittedName>
        <fullName evidence="5">Histidine kinase</fullName>
    </submittedName>
</protein>
<reference evidence="5 6" key="1">
    <citation type="journal article" date="2009" name="PLoS ONE">
        <title>The complete genome of Teredinibacter turnerae T7901: an intracellular endosymbiont of marine wood-boring bivalves (shipworms).</title>
        <authorList>
            <person name="Yang J.C."/>
            <person name="Madupu R."/>
            <person name="Durkin A.S."/>
            <person name="Ekborg N.A."/>
            <person name="Pedamallu C.S."/>
            <person name="Hostetler J.B."/>
            <person name="Radune D."/>
            <person name="Toms B.S."/>
            <person name="Henrissat B."/>
            <person name="Coutinho P.M."/>
            <person name="Schwarz S."/>
            <person name="Field L."/>
            <person name="Trindade-Silva A.E."/>
            <person name="Soares C.A.G."/>
            <person name="Elshahawi S."/>
            <person name="Hanora A."/>
            <person name="Schmidt E.W."/>
            <person name="Haygood M.G."/>
            <person name="Posfai J."/>
            <person name="Benner J."/>
            <person name="Madinger C."/>
            <person name="Nove J."/>
            <person name="Anton B."/>
            <person name="Chaudhary K."/>
            <person name="Foster J."/>
            <person name="Holman A."/>
            <person name="Kumar S."/>
            <person name="Lessard P.A."/>
            <person name="Luyten Y.A."/>
            <person name="Slatko B."/>
            <person name="Wood N."/>
            <person name="Wu B."/>
            <person name="Teplitski M."/>
            <person name="Mougous J.D."/>
            <person name="Ward N."/>
            <person name="Eisen J.A."/>
            <person name="Badger J.H."/>
            <person name="Distel D.L."/>
        </authorList>
    </citation>
    <scope>NUCLEOTIDE SEQUENCE [LARGE SCALE GENOMIC DNA]</scope>
    <source>
        <strain evidence="6">ATCC 39867 / T7901</strain>
    </source>
</reference>
<dbReference type="PANTHER" id="PTHR35603:SF2">
    <property type="entry name" value="OUTER MEMBRANE LIPOPROTEIN"/>
    <property type="match status" value="1"/>
</dbReference>
<dbReference type="Proteomes" id="UP000009080">
    <property type="component" value="Chromosome"/>
</dbReference>
<dbReference type="GO" id="GO:0016301">
    <property type="term" value="F:kinase activity"/>
    <property type="evidence" value="ECO:0007669"/>
    <property type="project" value="UniProtKB-KW"/>
</dbReference>
<dbReference type="InterPro" id="IPR008816">
    <property type="entry name" value="Gly_zipper_2TM_dom"/>
</dbReference>
<accession>C5BNM5</accession>
<evidence type="ECO:0000313" key="6">
    <source>
        <dbReference type="Proteomes" id="UP000009080"/>
    </source>
</evidence>
<dbReference type="AlphaFoldDB" id="C5BNM5"/>
<comment type="subcellular location">
    <subcellularLocation>
        <location evidence="1">Membrane</location>
    </subcellularLocation>
</comment>
<keyword evidence="5" id="KW-0418">Kinase</keyword>
<feature type="chain" id="PRO_5002946525" evidence="3">
    <location>
        <begin position="22"/>
        <end position="181"/>
    </location>
</feature>
<evidence type="ECO:0000313" key="5">
    <source>
        <dbReference type="EMBL" id="ACR13169.1"/>
    </source>
</evidence>
<evidence type="ECO:0000256" key="1">
    <source>
        <dbReference type="ARBA" id="ARBA00004370"/>
    </source>
</evidence>
<name>C5BNM5_TERTT</name>
<gene>
    <name evidence="5" type="ordered locus">TERTU_0595</name>
</gene>
<dbReference type="PANTHER" id="PTHR35603">
    <property type="match status" value="1"/>
</dbReference>
<dbReference type="HOGENOM" id="CLU_094245_2_0_6"/>
<dbReference type="Pfam" id="PF05433">
    <property type="entry name" value="Rick_17kDa_Anti"/>
    <property type="match status" value="1"/>
</dbReference>
<feature type="signal peptide" evidence="3">
    <location>
        <begin position="1"/>
        <end position="21"/>
    </location>
</feature>
<dbReference type="KEGG" id="ttu:TERTU_0595"/>
<evidence type="ECO:0000259" key="4">
    <source>
        <dbReference type="Pfam" id="PF05433"/>
    </source>
</evidence>
<dbReference type="EMBL" id="CP001614">
    <property type="protein sequence ID" value="ACR13169.1"/>
    <property type="molecule type" value="Genomic_DNA"/>
</dbReference>
<keyword evidence="5" id="KW-0808">Transferase</keyword>
<sequence length="181" mass="20096">MKALSGTILSLSLLIAPLTWAAKPQTIDYAQVTHVTPVYKVVEHRQPVQNCWNERVRESAPRRGYQTSADARAVGTLVGGIVGGSIGHAVGRGDDNKRIGTVVGAVMGAAIGNEVAHTAHMQQVRYRNVERCEVQQQVQKQRVIDGYDVTYRYHGQQYHTRTRNHPGKRIKVALTVRPLEH</sequence>
<dbReference type="OrthoDB" id="8909257at2"/>
<dbReference type="STRING" id="377629.TERTU_0595"/>